<organism evidence="2 3">
    <name type="scientific">Pseudomonas gregormendelii</name>
    <dbReference type="NCBI Taxonomy" id="1628277"/>
    <lineage>
        <taxon>Bacteria</taxon>
        <taxon>Pseudomonadati</taxon>
        <taxon>Pseudomonadota</taxon>
        <taxon>Gammaproteobacteria</taxon>
        <taxon>Pseudomonadales</taxon>
        <taxon>Pseudomonadaceae</taxon>
        <taxon>Pseudomonas</taxon>
    </lineage>
</organism>
<dbReference type="InterPro" id="IPR005335">
    <property type="entry name" value="Terminase_ssu"/>
</dbReference>
<gene>
    <name evidence="2" type="ORF">IMW75_13570</name>
</gene>
<protein>
    <submittedName>
        <fullName evidence="2">Terminase small subunit</fullName>
    </submittedName>
</protein>
<reference evidence="2 3" key="1">
    <citation type="journal article" date="2021" name="Int. J. Syst. Evol. Microbiol.">
        <title>Pseudomonas piscium sp. nov., Pseudomonas pisciculturae sp. nov., Pseudomonas mucoides sp. nov. and Pseudomonas neuropathica sp. nov. isolated from rainbow trout.</title>
        <authorList>
            <person name="Duman M."/>
            <person name="Mulet M."/>
            <person name="Altun S."/>
            <person name="Saticioglu I.B."/>
            <person name="Gomila M."/>
            <person name="Lalucat J."/>
            <person name="Garcia-Valdes E."/>
        </authorList>
    </citation>
    <scope>NUCLEOTIDE SEQUENCE [LARGE SCALE GENOMIC DNA]</scope>
    <source>
        <strain evidence="2 3">LMG 28632</strain>
    </source>
</reference>
<feature type="region of interest" description="Disordered" evidence="1">
    <location>
        <begin position="124"/>
        <end position="164"/>
    </location>
</feature>
<dbReference type="InterPro" id="IPR038713">
    <property type="entry name" value="Terminase_Gp1_N_sf"/>
</dbReference>
<evidence type="ECO:0000313" key="3">
    <source>
        <dbReference type="Proteomes" id="UP000772591"/>
    </source>
</evidence>
<evidence type="ECO:0000256" key="1">
    <source>
        <dbReference type="SAM" id="MobiDB-lite"/>
    </source>
</evidence>
<dbReference type="EMBL" id="JADEVO010000017">
    <property type="protein sequence ID" value="MBN3966301.1"/>
    <property type="molecule type" value="Genomic_DNA"/>
</dbReference>
<proteinExistence type="predicted"/>
<name>A0ABS3AIU0_9PSED</name>
<dbReference type="Proteomes" id="UP000772591">
    <property type="component" value="Unassembled WGS sequence"/>
</dbReference>
<sequence length="164" mass="17043">MALTTKQRAFVDAVRGGASNKDAAIAAGYAASSASVAGSRLAKHPNVIAALASSPINKNVNGVARGASANLPPLDRDEPGDESAFDFSKAMKFTDPKAFLIATMNDYDADAKLRVDAAKALMPFIHPRKGEGGKKEEKEDAAKKAGKGKFGAAPPPPTHLRSVK</sequence>
<dbReference type="RefSeq" id="WP_205892903.1">
    <property type="nucleotide sequence ID" value="NZ_JADEVO010000017.1"/>
</dbReference>
<evidence type="ECO:0000313" key="2">
    <source>
        <dbReference type="EMBL" id="MBN3966301.1"/>
    </source>
</evidence>
<dbReference type="Gene3D" id="1.10.10.1400">
    <property type="entry name" value="Terminase, small subunit, N-terminal DNA-binding domain, HTH motif"/>
    <property type="match status" value="1"/>
</dbReference>
<accession>A0ABS3AIU0</accession>
<keyword evidence="3" id="KW-1185">Reference proteome</keyword>
<feature type="compositionally biased region" description="Basic and acidic residues" evidence="1">
    <location>
        <begin position="128"/>
        <end position="143"/>
    </location>
</feature>
<dbReference type="Pfam" id="PF03592">
    <property type="entry name" value="Terminase_2"/>
    <property type="match status" value="1"/>
</dbReference>
<comment type="caution">
    <text evidence="2">The sequence shown here is derived from an EMBL/GenBank/DDBJ whole genome shotgun (WGS) entry which is preliminary data.</text>
</comment>